<dbReference type="EMBL" id="WNXQ01000003">
    <property type="protein sequence ID" value="MWB77843.1"/>
    <property type="molecule type" value="Genomic_DNA"/>
</dbReference>
<organism evidence="1 2">
    <name type="scientific">Pseudooceanicola pacificus</name>
    <dbReference type="NCBI Taxonomy" id="2676438"/>
    <lineage>
        <taxon>Bacteria</taxon>
        <taxon>Pseudomonadati</taxon>
        <taxon>Pseudomonadota</taxon>
        <taxon>Alphaproteobacteria</taxon>
        <taxon>Rhodobacterales</taxon>
        <taxon>Paracoccaceae</taxon>
        <taxon>Pseudooceanicola</taxon>
    </lineage>
</organism>
<dbReference type="AlphaFoldDB" id="A0A844WA92"/>
<dbReference type="InterPro" id="IPR038444">
    <property type="entry name" value="DUF465_sf"/>
</dbReference>
<reference evidence="1 2" key="1">
    <citation type="submission" date="2019-11" db="EMBL/GenBank/DDBJ databases">
        <title>Pseudooceanicola pacifica sp. nov., isolated from deep-sea sediment of the Pacific Ocean.</title>
        <authorList>
            <person name="Lyu L."/>
        </authorList>
    </citation>
    <scope>NUCLEOTIDE SEQUENCE [LARGE SCALE GENOMIC DNA]</scope>
    <source>
        <strain evidence="1 2">216_PA32_1</strain>
    </source>
</reference>
<dbReference type="Pfam" id="PF04325">
    <property type="entry name" value="DUF465"/>
    <property type="match status" value="1"/>
</dbReference>
<gene>
    <name evidence="1" type="ORF">GLS40_07395</name>
</gene>
<accession>A0A844WA92</accession>
<evidence type="ECO:0000313" key="1">
    <source>
        <dbReference type="EMBL" id="MWB77843.1"/>
    </source>
</evidence>
<name>A0A844WA92_9RHOB</name>
<dbReference type="Proteomes" id="UP000443843">
    <property type="component" value="Unassembled WGS sequence"/>
</dbReference>
<dbReference type="Gene3D" id="6.10.280.50">
    <property type="match status" value="1"/>
</dbReference>
<proteinExistence type="predicted"/>
<evidence type="ECO:0000313" key="2">
    <source>
        <dbReference type="Proteomes" id="UP000443843"/>
    </source>
</evidence>
<sequence>MSNTPHELHEDFPDFAAAITALKTSDAHFARLAGDYHAINGRIHRAETNVEPMDDLTVITLRKERAALKDAIFAALKAAQPTS</sequence>
<keyword evidence="2" id="KW-1185">Reference proteome</keyword>
<comment type="caution">
    <text evidence="1">The sequence shown here is derived from an EMBL/GenBank/DDBJ whole genome shotgun (WGS) entry which is preliminary data.</text>
</comment>
<protein>
    <submittedName>
        <fullName evidence="1">DUF465 domain-containing protein</fullName>
    </submittedName>
</protein>
<dbReference type="RefSeq" id="WP_160382099.1">
    <property type="nucleotide sequence ID" value="NZ_WNXQ01000003.1"/>
</dbReference>
<dbReference type="InterPro" id="IPR007420">
    <property type="entry name" value="DUF465"/>
</dbReference>